<dbReference type="AlphaFoldDB" id="A0A1I7BR87"/>
<organism evidence="2 3">
    <name type="scientific">Algoriphagus locisalis</name>
    <dbReference type="NCBI Taxonomy" id="305507"/>
    <lineage>
        <taxon>Bacteria</taxon>
        <taxon>Pseudomonadati</taxon>
        <taxon>Bacteroidota</taxon>
        <taxon>Cytophagia</taxon>
        <taxon>Cytophagales</taxon>
        <taxon>Cyclobacteriaceae</taxon>
        <taxon>Algoriphagus</taxon>
    </lineage>
</organism>
<evidence type="ECO:0008006" key="4">
    <source>
        <dbReference type="Google" id="ProtNLM"/>
    </source>
</evidence>
<keyword evidence="3" id="KW-1185">Reference proteome</keyword>
<evidence type="ECO:0000313" key="2">
    <source>
        <dbReference type="EMBL" id="SFT89680.1"/>
    </source>
</evidence>
<keyword evidence="1" id="KW-1133">Transmembrane helix</keyword>
<feature type="transmembrane region" description="Helical" evidence="1">
    <location>
        <begin position="20"/>
        <end position="37"/>
    </location>
</feature>
<accession>A0A1I7BR87</accession>
<dbReference type="STRING" id="305507.SAMN04489724_2630"/>
<name>A0A1I7BR87_9BACT</name>
<dbReference type="EMBL" id="FPBF01000003">
    <property type="protein sequence ID" value="SFT89680.1"/>
    <property type="molecule type" value="Genomic_DNA"/>
</dbReference>
<reference evidence="3" key="1">
    <citation type="submission" date="2016-10" db="EMBL/GenBank/DDBJ databases">
        <authorList>
            <person name="Varghese N."/>
            <person name="Submissions S."/>
        </authorList>
    </citation>
    <scope>NUCLEOTIDE SEQUENCE [LARGE SCALE GENOMIC DNA]</scope>
    <source>
        <strain evidence="3">DSM 23445</strain>
    </source>
</reference>
<keyword evidence="1" id="KW-0812">Transmembrane</keyword>
<feature type="transmembrane region" description="Helical" evidence="1">
    <location>
        <begin position="120"/>
        <end position="140"/>
    </location>
</feature>
<feature type="transmembrane region" description="Helical" evidence="1">
    <location>
        <begin position="43"/>
        <end position="62"/>
    </location>
</feature>
<dbReference type="Proteomes" id="UP000199673">
    <property type="component" value="Unassembled WGS sequence"/>
</dbReference>
<keyword evidence="1" id="KW-0472">Membrane</keyword>
<gene>
    <name evidence="2" type="ORF">SAMN04489724_2630</name>
</gene>
<proteinExistence type="predicted"/>
<sequence length="728" mass="82332">MSRIEQYIAKIKRQLTIQAGVKALLAGLALAAFGLVFTSSVLALSLVAPLGFLVFAYFLGLFETKRTQAIKLLHERFPELEFSLELLSNPSKNIAEQLQWERVNASFQGGEIQLWHKNTWPFMAALLLAGGVYGLSLLSLPGEESPVNLSSLQDEMKMISVAERTVEMTSSEISITPPSYSGLQKVVQSTLDLRALIGSDIEWVISLSNSDDLTVELINSNGDGLEFSKQGTQFVLRDRVKGSGIYAIRASRNNELVYESDYHPLEAVLDLAPVIQPEGKELYTYHFTQDPKIINVKAKVSDDFKVREVFLVATLARGSGENVKFRENRIPISSRNFKSKDLSVTLDLNALDFRHGDELYYYWAAVDNKTPEPNFSRSDTYFINYVDSAGMTEEELIGMAIHVMPDYFRSQRQIIIDTQKLLEDKNNLTDREFNVKSNEIGYDQKMLRLRYGQYLGEEFEETAGGAQVEGDSEDLLEGYMHKHDEEHEAGVTANVLLPAQTQETHVEEEHHSSEDDSGLGGLLDSYLHNHDDAETNTYFEESTKSTLKLALEQMWQSELYMRLFEPDQALPYQEKALEYLKTVQQKSRVYVKRTGFDPPPIKVEEKRLTGDLEDLQTQIELEQIALENRLAPLAAQVLGLLPKQQLSAVDKAAVQKLGELWTARMNYSGLDDWSLLLQLQELNSGEIKDEGKKELFQKLYPLTAQSEGANASFLKQKELEKAFWSKLQ</sequence>
<protein>
    <recommendedName>
        <fullName evidence="4">Tryptophan-rich sensory protein</fullName>
    </recommendedName>
</protein>
<evidence type="ECO:0000256" key="1">
    <source>
        <dbReference type="SAM" id="Phobius"/>
    </source>
</evidence>
<evidence type="ECO:0000313" key="3">
    <source>
        <dbReference type="Proteomes" id="UP000199673"/>
    </source>
</evidence>
<dbReference type="RefSeq" id="WP_091693771.1">
    <property type="nucleotide sequence ID" value="NZ_FPBF01000003.1"/>
</dbReference>
<dbReference type="OrthoDB" id="780137at2"/>